<accession>A0A4R2GIC3</accession>
<comment type="caution">
    <text evidence="10">The sequence shown here is derived from an EMBL/GenBank/DDBJ whole genome shotgun (WGS) entry which is preliminary data.</text>
</comment>
<dbReference type="InterPro" id="IPR001638">
    <property type="entry name" value="Solute-binding_3/MltF_N"/>
</dbReference>
<organism evidence="10 11">
    <name type="scientific">Natronoflexus pectinivorans</name>
    <dbReference type="NCBI Taxonomy" id="682526"/>
    <lineage>
        <taxon>Bacteria</taxon>
        <taxon>Pseudomonadati</taxon>
        <taxon>Bacteroidota</taxon>
        <taxon>Bacteroidia</taxon>
        <taxon>Marinilabiliales</taxon>
        <taxon>Marinilabiliaceae</taxon>
        <taxon>Natronoflexus</taxon>
    </lineage>
</organism>
<dbReference type="InterPro" id="IPR005467">
    <property type="entry name" value="His_kinase_dom"/>
</dbReference>
<gene>
    <name evidence="10" type="ORF">EV194_10727</name>
</gene>
<dbReference type="InterPro" id="IPR050736">
    <property type="entry name" value="Sensor_HK_Regulatory"/>
</dbReference>
<keyword evidence="7" id="KW-0812">Transmembrane</keyword>
<dbReference type="Pfam" id="PF08448">
    <property type="entry name" value="PAS_4"/>
    <property type="match status" value="1"/>
</dbReference>
<dbReference type="Gene3D" id="3.30.565.10">
    <property type="entry name" value="Histidine kinase-like ATPase, C-terminal domain"/>
    <property type="match status" value="1"/>
</dbReference>
<evidence type="ECO:0000256" key="8">
    <source>
        <dbReference type="SAM" id="SignalP"/>
    </source>
</evidence>
<dbReference type="InterPro" id="IPR004358">
    <property type="entry name" value="Sig_transdc_His_kin-like_C"/>
</dbReference>
<dbReference type="SUPFAM" id="SSF53850">
    <property type="entry name" value="Periplasmic binding protein-like II"/>
    <property type="match status" value="1"/>
</dbReference>
<dbReference type="CDD" id="cd00130">
    <property type="entry name" value="PAS"/>
    <property type="match status" value="1"/>
</dbReference>
<dbReference type="OrthoDB" id="9796457at2"/>
<dbReference type="InterPro" id="IPR036890">
    <property type="entry name" value="HATPase_C_sf"/>
</dbReference>
<dbReference type="CDD" id="cd00082">
    <property type="entry name" value="HisKA"/>
    <property type="match status" value="1"/>
</dbReference>
<keyword evidence="11" id="KW-1185">Reference proteome</keyword>
<dbReference type="InterPro" id="IPR003661">
    <property type="entry name" value="HisK_dim/P_dom"/>
</dbReference>
<evidence type="ECO:0000256" key="6">
    <source>
        <dbReference type="ARBA" id="ARBA00023012"/>
    </source>
</evidence>
<dbReference type="InterPro" id="IPR013656">
    <property type="entry name" value="PAS_4"/>
</dbReference>
<dbReference type="InterPro" id="IPR003594">
    <property type="entry name" value="HATPase_dom"/>
</dbReference>
<evidence type="ECO:0000256" key="4">
    <source>
        <dbReference type="ARBA" id="ARBA00022679"/>
    </source>
</evidence>
<evidence type="ECO:0000256" key="1">
    <source>
        <dbReference type="ARBA" id="ARBA00000085"/>
    </source>
</evidence>
<dbReference type="Gene3D" id="3.30.450.20">
    <property type="entry name" value="PAS domain"/>
    <property type="match status" value="1"/>
</dbReference>
<evidence type="ECO:0000256" key="3">
    <source>
        <dbReference type="ARBA" id="ARBA00022553"/>
    </source>
</evidence>
<dbReference type="SUPFAM" id="SSF47384">
    <property type="entry name" value="Homodimeric domain of signal transducing histidine kinase"/>
    <property type="match status" value="1"/>
</dbReference>
<evidence type="ECO:0000313" key="10">
    <source>
        <dbReference type="EMBL" id="TCO07643.1"/>
    </source>
</evidence>
<keyword evidence="7" id="KW-1133">Transmembrane helix</keyword>
<sequence>MNFIRVFLFYLIIAQFCNISNVAAEMIPDRIRVAVYSNYPFVFVNDSGIANGLYIDIIEQTAKKNNWKLEYIPTTLREALSLLNNSRIDIIPAIGYSELRDSLFYLNNELVFLNWGTVYTTRGQNIKSVIDLEGKIVGVQYADLHAVEFQQMISDFRVECRLRWYTSYNDMQRALSVGQIDAALFNRAYGERSKYLLRLESTPIILNPVEMKFAGNHSGQHLLAAIDDQIRLLKTDKTSEFQALLDQWTTPGPDFSVFRKWIYIFIVFILVILVSFLILLTVFLKSRFEEKSALLEKERASRQDIERRMEISEKEKSMILNSVSDLVLFLSPENRVLWANNHFFKTFNKRVEDVKGKAFNEIVPIDVSQFTNEPSEDGKLKTRYHEYFLPDDHRVFKATVNPVFNENEQFEGYVKTLTDVTLQKHIENELLKAKEDAEEADKLKSAFLANMSHEIRTPMNAIIGFTELLELDDSSNDEKKDYLKIIRSNGHHLMMLISDILVFSQIETGQLQIVRSAIDVKSLLNEIYSQFSEEMRRSDKMVEFKLDVEIFNSGEMFTDPIRLRQVLYNLINNAIKFTSKGSIVLGCRAGKENFMFYVKDTGTGIPKSKQQVVFKRFEQVHGSNGKKYTGTGLGLAICRELVYLMGGRIWLKSREGEGSTFYFELPG</sequence>
<evidence type="ECO:0000256" key="5">
    <source>
        <dbReference type="ARBA" id="ARBA00022777"/>
    </source>
</evidence>
<feature type="signal peptide" evidence="8">
    <location>
        <begin position="1"/>
        <end position="23"/>
    </location>
</feature>
<comment type="catalytic activity">
    <reaction evidence="1">
        <text>ATP + protein L-histidine = ADP + protein N-phospho-L-histidine.</text>
        <dbReference type="EC" id="2.7.13.3"/>
    </reaction>
</comment>
<evidence type="ECO:0000256" key="2">
    <source>
        <dbReference type="ARBA" id="ARBA00012438"/>
    </source>
</evidence>
<dbReference type="EC" id="2.7.13.3" evidence="2"/>
<dbReference type="PANTHER" id="PTHR43711:SF26">
    <property type="entry name" value="SENSOR HISTIDINE KINASE RCSC"/>
    <property type="match status" value="1"/>
</dbReference>
<dbReference type="GO" id="GO:0000155">
    <property type="term" value="F:phosphorelay sensor kinase activity"/>
    <property type="evidence" value="ECO:0007669"/>
    <property type="project" value="InterPro"/>
</dbReference>
<dbReference type="InterPro" id="IPR035965">
    <property type="entry name" value="PAS-like_dom_sf"/>
</dbReference>
<dbReference type="PROSITE" id="PS50109">
    <property type="entry name" value="HIS_KIN"/>
    <property type="match status" value="1"/>
</dbReference>
<keyword evidence="4" id="KW-0808">Transferase</keyword>
<dbReference type="InterPro" id="IPR036097">
    <property type="entry name" value="HisK_dim/P_sf"/>
</dbReference>
<evidence type="ECO:0000313" key="11">
    <source>
        <dbReference type="Proteomes" id="UP000295221"/>
    </source>
</evidence>
<reference evidence="10 11" key="1">
    <citation type="submission" date="2019-03" db="EMBL/GenBank/DDBJ databases">
        <title>Genomic Encyclopedia of Type Strains, Phase IV (KMG-IV): sequencing the most valuable type-strain genomes for metagenomic binning, comparative biology and taxonomic classification.</title>
        <authorList>
            <person name="Goeker M."/>
        </authorList>
    </citation>
    <scope>NUCLEOTIDE SEQUENCE [LARGE SCALE GENOMIC DNA]</scope>
    <source>
        <strain evidence="10 11">DSM 24179</strain>
    </source>
</reference>
<dbReference type="FunFam" id="3.30.565.10:FF:000010">
    <property type="entry name" value="Sensor histidine kinase RcsC"/>
    <property type="match status" value="1"/>
</dbReference>
<keyword evidence="3" id="KW-0597">Phosphoprotein</keyword>
<evidence type="ECO:0000259" key="9">
    <source>
        <dbReference type="PROSITE" id="PS50109"/>
    </source>
</evidence>
<dbReference type="Gene3D" id="1.10.287.130">
    <property type="match status" value="1"/>
</dbReference>
<dbReference type="Pfam" id="PF00512">
    <property type="entry name" value="HisKA"/>
    <property type="match status" value="1"/>
</dbReference>
<keyword evidence="7" id="KW-0472">Membrane</keyword>
<dbReference type="SMART" id="SM00388">
    <property type="entry name" value="HisKA"/>
    <property type="match status" value="1"/>
</dbReference>
<keyword evidence="8" id="KW-0732">Signal</keyword>
<evidence type="ECO:0000256" key="7">
    <source>
        <dbReference type="SAM" id="Phobius"/>
    </source>
</evidence>
<dbReference type="Gene3D" id="3.40.190.10">
    <property type="entry name" value="Periplasmic binding protein-like II"/>
    <property type="match status" value="2"/>
</dbReference>
<dbReference type="InterPro" id="IPR000014">
    <property type="entry name" value="PAS"/>
</dbReference>
<dbReference type="SUPFAM" id="SSF55874">
    <property type="entry name" value="ATPase domain of HSP90 chaperone/DNA topoisomerase II/histidine kinase"/>
    <property type="match status" value="1"/>
</dbReference>
<proteinExistence type="predicted"/>
<protein>
    <recommendedName>
        <fullName evidence="2">histidine kinase</fullName>
        <ecNumber evidence="2">2.7.13.3</ecNumber>
    </recommendedName>
</protein>
<dbReference type="SMART" id="SM00387">
    <property type="entry name" value="HATPase_c"/>
    <property type="match status" value="1"/>
</dbReference>
<dbReference type="CDD" id="cd16922">
    <property type="entry name" value="HATPase_EvgS-ArcB-TorS-like"/>
    <property type="match status" value="1"/>
</dbReference>
<dbReference type="RefSeq" id="WP_132433975.1">
    <property type="nucleotide sequence ID" value="NZ_SLWK01000007.1"/>
</dbReference>
<keyword evidence="6" id="KW-0902">Two-component regulatory system</keyword>
<dbReference type="Pfam" id="PF02518">
    <property type="entry name" value="HATPase_c"/>
    <property type="match status" value="1"/>
</dbReference>
<dbReference type="PANTHER" id="PTHR43711">
    <property type="entry name" value="TWO-COMPONENT HISTIDINE KINASE"/>
    <property type="match status" value="1"/>
</dbReference>
<dbReference type="SUPFAM" id="SSF55785">
    <property type="entry name" value="PYP-like sensor domain (PAS domain)"/>
    <property type="match status" value="1"/>
</dbReference>
<feature type="transmembrane region" description="Helical" evidence="7">
    <location>
        <begin position="261"/>
        <end position="284"/>
    </location>
</feature>
<dbReference type="SMART" id="SM00062">
    <property type="entry name" value="PBPb"/>
    <property type="match status" value="1"/>
</dbReference>
<feature type="domain" description="Histidine kinase" evidence="9">
    <location>
        <begin position="450"/>
        <end position="667"/>
    </location>
</feature>
<name>A0A4R2GIC3_9BACT</name>
<dbReference type="Pfam" id="PF00497">
    <property type="entry name" value="SBP_bac_3"/>
    <property type="match status" value="1"/>
</dbReference>
<dbReference type="EMBL" id="SLWK01000007">
    <property type="protein sequence ID" value="TCO07643.1"/>
    <property type="molecule type" value="Genomic_DNA"/>
</dbReference>
<dbReference type="PRINTS" id="PR00344">
    <property type="entry name" value="BCTRLSENSOR"/>
</dbReference>
<dbReference type="AlphaFoldDB" id="A0A4R2GIC3"/>
<keyword evidence="5" id="KW-0418">Kinase</keyword>
<feature type="chain" id="PRO_5020583248" description="histidine kinase" evidence="8">
    <location>
        <begin position="24"/>
        <end position="667"/>
    </location>
</feature>
<dbReference type="Proteomes" id="UP000295221">
    <property type="component" value="Unassembled WGS sequence"/>
</dbReference>